<sequence>MHCAVWCVMMRWISDLGFRVWGENRIHLMEFIPVHPRACYPQQTICNVRYRSTSNTPGDSIDTLNFGCQQSVLVASAAARSLCSLPASPVCRVDATTCVIV</sequence>
<dbReference type="Proteomes" id="UP000008743">
    <property type="component" value="Unassembled WGS sequence"/>
</dbReference>
<evidence type="ECO:0000313" key="2">
    <source>
        <dbReference type="Proteomes" id="UP000008743"/>
    </source>
</evidence>
<gene>
    <name evidence="1" type="ORF">CAOG_009510</name>
</gene>
<dbReference type="EMBL" id="KE346362">
    <property type="protein sequence ID" value="KJE90975.1"/>
    <property type="molecule type" value="Genomic_DNA"/>
</dbReference>
<reference evidence="2" key="1">
    <citation type="submission" date="2011-02" db="EMBL/GenBank/DDBJ databases">
        <title>The Genome Sequence of Capsaspora owczarzaki ATCC 30864.</title>
        <authorList>
            <person name="Russ C."/>
            <person name="Cuomo C."/>
            <person name="Burger G."/>
            <person name="Gray M.W."/>
            <person name="Holland P.W.H."/>
            <person name="King N."/>
            <person name="Lang F.B.F."/>
            <person name="Roger A.J."/>
            <person name="Ruiz-Trillo I."/>
            <person name="Young S.K."/>
            <person name="Zeng Q."/>
            <person name="Gargeya S."/>
            <person name="Alvarado L."/>
            <person name="Berlin A."/>
            <person name="Chapman S.B."/>
            <person name="Chen Z."/>
            <person name="Freedman E."/>
            <person name="Gellesch M."/>
            <person name="Goldberg J."/>
            <person name="Griggs A."/>
            <person name="Gujja S."/>
            <person name="Heilman E."/>
            <person name="Heiman D."/>
            <person name="Howarth C."/>
            <person name="Mehta T."/>
            <person name="Neiman D."/>
            <person name="Pearson M."/>
            <person name="Roberts A."/>
            <person name="Saif S."/>
            <person name="Shea T."/>
            <person name="Shenoy N."/>
            <person name="Sisk P."/>
            <person name="Stolte C."/>
            <person name="Sykes S."/>
            <person name="White J."/>
            <person name="Yandava C."/>
            <person name="Haas B."/>
            <person name="Nusbaum C."/>
            <person name="Birren B."/>
        </authorList>
    </citation>
    <scope>NUCLEOTIDE SEQUENCE</scope>
    <source>
        <strain evidence="2">ATCC 30864</strain>
    </source>
</reference>
<keyword evidence="2" id="KW-1185">Reference proteome</keyword>
<proteinExistence type="predicted"/>
<organism evidence="1 2">
    <name type="scientific">Capsaspora owczarzaki (strain ATCC 30864)</name>
    <dbReference type="NCBI Taxonomy" id="595528"/>
    <lineage>
        <taxon>Eukaryota</taxon>
        <taxon>Filasterea</taxon>
        <taxon>Capsaspora</taxon>
    </lineage>
</organism>
<protein>
    <submittedName>
        <fullName evidence="1">Uncharacterized protein</fullName>
    </submittedName>
</protein>
<evidence type="ECO:0000313" key="1">
    <source>
        <dbReference type="EMBL" id="KJE90975.1"/>
    </source>
</evidence>
<dbReference type="AlphaFoldDB" id="A0A0D2WKT5"/>
<dbReference type="InParanoid" id="A0A0D2WKT5"/>
<accession>A0A0D2WKT5</accession>
<name>A0A0D2WKT5_CAPO3</name>